<feature type="domain" description="DUF5979" evidence="3">
    <location>
        <begin position="322"/>
        <end position="415"/>
    </location>
</feature>
<keyword evidence="5" id="KW-1185">Reference proteome</keyword>
<dbReference type="Proteomes" id="UP000244962">
    <property type="component" value="Unassembled WGS sequence"/>
</dbReference>
<dbReference type="EMBL" id="QEFB01000001">
    <property type="protein sequence ID" value="PWC07871.1"/>
    <property type="molecule type" value="Genomic_DNA"/>
</dbReference>
<feature type="transmembrane region" description="Helical" evidence="1">
    <location>
        <begin position="535"/>
        <end position="558"/>
    </location>
</feature>
<keyword evidence="1" id="KW-0812">Transmembrane</keyword>
<feature type="domain" description="DUF5979" evidence="3">
    <location>
        <begin position="421"/>
        <end position="516"/>
    </location>
</feature>
<evidence type="ECO:0000259" key="2">
    <source>
        <dbReference type="Pfam" id="PF08341"/>
    </source>
</evidence>
<protein>
    <submittedName>
        <fullName evidence="4">Uncharacterized protein</fullName>
    </submittedName>
</protein>
<organism evidence="4 5">
    <name type="scientific">Mycetocola zhujimingii</name>
    <dbReference type="NCBI Taxonomy" id="2079792"/>
    <lineage>
        <taxon>Bacteria</taxon>
        <taxon>Bacillati</taxon>
        <taxon>Actinomycetota</taxon>
        <taxon>Actinomycetes</taxon>
        <taxon>Micrococcales</taxon>
        <taxon>Microbacteriaceae</taxon>
        <taxon>Mycetocola</taxon>
    </lineage>
</organism>
<dbReference type="Pfam" id="PF08341">
    <property type="entry name" value="TED"/>
    <property type="match status" value="1"/>
</dbReference>
<dbReference type="InterPro" id="IPR013552">
    <property type="entry name" value="Thioester_dom"/>
</dbReference>
<dbReference type="InterPro" id="IPR046022">
    <property type="entry name" value="DUF5979"/>
</dbReference>
<dbReference type="Gene3D" id="1.10.150.480">
    <property type="match status" value="1"/>
</dbReference>
<evidence type="ECO:0000313" key="4">
    <source>
        <dbReference type="EMBL" id="PWC07871.1"/>
    </source>
</evidence>
<reference evidence="5" key="1">
    <citation type="submission" date="2018-04" db="EMBL/GenBank/DDBJ databases">
        <authorList>
            <person name="Liu S."/>
            <person name="Wang Z."/>
            <person name="Li J."/>
        </authorList>
    </citation>
    <scope>NUCLEOTIDE SEQUENCE [LARGE SCALE GENOMIC DNA]</scope>
    <source>
        <strain evidence="5">622</strain>
    </source>
</reference>
<gene>
    <name evidence="4" type="ORF">DF223_00450</name>
</gene>
<dbReference type="AlphaFoldDB" id="A0A2U1TG63"/>
<evidence type="ECO:0000256" key="1">
    <source>
        <dbReference type="SAM" id="Phobius"/>
    </source>
</evidence>
<name>A0A2U1TG63_9MICO</name>
<sequence>MGLMFFAPSPSAQARVSDPSPIADPVFGPNTDIYMTGSGAGLTIDGFQPPTAITQDPAAPYPTTDPAGYELLSTFAGIINTASIDDPSLVGEMYCINLRVSTQTGIGYESGTWEETNVPNIGYVTYILNTYYPATSLPAGLTDDQRATAVQAAIWYFTDGYVVSSAEADIRAAAAAIVADAQTNGPAAEPVAPEVTVAPPSAAAPIGTPAGPFVVEAQDDASLTVSVPAGSEMFSDAAATVPLANPGTVASGTSIWVTNSAGAASETVLSARAAVTVPAGQVYLYDGNNPDFTDAQRLILASTTDLEATAEATATFFAVGALTIQKSFVGAAAGTQGPSQLLIDCGPGYVFTADIPGGTTSDEVFEFENIPAGSTCSVTEPVLGTNTVAVVTSDAPVEVGVPEAGASAIVTNTVEFQPGGLEVTKVITGAAAGNQGEIVLLIDCGEVLSDSFVIPANQPAGEYVRAYAELPAGTECTVTESTSGQSSAIEVEPAADVTVTIAPGAVAEAVLTNTVTAADGWSEGNRLPATGAEPALPLLLAGSTVGGGLLLVLASALMRRRTRAARE</sequence>
<feature type="domain" description="Thioester" evidence="2">
    <location>
        <begin position="93"/>
        <end position="182"/>
    </location>
</feature>
<dbReference type="Pfam" id="PF19407">
    <property type="entry name" value="DUF5979"/>
    <property type="match status" value="2"/>
</dbReference>
<accession>A0A2U1TG63</accession>
<proteinExistence type="predicted"/>
<comment type="caution">
    <text evidence="4">The sequence shown here is derived from an EMBL/GenBank/DDBJ whole genome shotgun (WGS) entry which is preliminary data.</text>
</comment>
<evidence type="ECO:0000313" key="5">
    <source>
        <dbReference type="Proteomes" id="UP000244962"/>
    </source>
</evidence>
<keyword evidence="1" id="KW-1133">Transmembrane helix</keyword>
<evidence type="ECO:0000259" key="3">
    <source>
        <dbReference type="Pfam" id="PF19407"/>
    </source>
</evidence>
<keyword evidence="1" id="KW-0472">Membrane</keyword>